<dbReference type="Proteomes" id="UP001165143">
    <property type="component" value="Unassembled WGS sequence"/>
</dbReference>
<name>A0A9W6URV9_9ACTN</name>
<gene>
    <name evidence="1" type="ORF">Kpho01_67800</name>
</gene>
<dbReference type="AlphaFoldDB" id="A0A9W6URV9"/>
<proteinExistence type="predicted"/>
<evidence type="ECO:0000313" key="2">
    <source>
        <dbReference type="Proteomes" id="UP001165143"/>
    </source>
</evidence>
<reference evidence="1" key="1">
    <citation type="submission" date="2023-02" db="EMBL/GenBank/DDBJ databases">
        <title>Kitasatospora phosalacinea NBRC 14362.</title>
        <authorList>
            <person name="Ichikawa N."/>
            <person name="Sato H."/>
            <person name="Tonouchi N."/>
        </authorList>
    </citation>
    <scope>NUCLEOTIDE SEQUENCE</scope>
    <source>
        <strain evidence="1">NBRC 14362</strain>
    </source>
</reference>
<accession>A0A9W6URV9</accession>
<dbReference type="EMBL" id="BSRX01000059">
    <property type="protein sequence ID" value="GLW58769.1"/>
    <property type="molecule type" value="Genomic_DNA"/>
</dbReference>
<evidence type="ECO:0000313" key="1">
    <source>
        <dbReference type="EMBL" id="GLW58769.1"/>
    </source>
</evidence>
<protein>
    <submittedName>
        <fullName evidence="1">Uncharacterized protein</fullName>
    </submittedName>
</protein>
<sequence length="246" mass="26130">MSPAGESAVPSLRAAWRTLADGLLIQRLHLHVQEWRELVQSSGSLPDLGGVPVAALAARPSHVPGPQAQEVLAGAGLTYWWSLPQLHGVDADPDSGRILGAAEQARQRLVAEGAAQPWAEALRAVCEASAWWVGFFAIIRHRGVRHLTLEPNPEAIRAQVLDSAAGAVAYGMADRLLASALQTRDDVSARGAYCEAVSAGIEIERTLPALLEELGELRLVDLVATTVVWRGQFTKYAGGTGAGQVE</sequence>
<organism evidence="1 2">
    <name type="scientific">Kitasatospora phosalacinea</name>
    <dbReference type="NCBI Taxonomy" id="2065"/>
    <lineage>
        <taxon>Bacteria</taxon>
        <taxon>Bacillati</taxon>
        <taxon>Actinomycetota</taxon>
        <taxon>Actinomycetes</taxon>
        <taxon>Kitasatosporales</taxon>
        <taxon>Streptomycetaceae</taxon>
        <taxon>Kitasatospora</taxon>
    </lineage>
</organism>
<comment type="caution">
    <text evidence="1">The sequence shown here is derived from an EMBL/GenBank/DDBJ whole genome shotgun (WGS) entry which is preliminary data.</text>
</comment>